<evidence type="ECO:0000313" key="1">
    <source>
        <dbReference type="EMBL" id="CEK69737.1"/>
    </source>
</evidence>
<accession>A0A0B6ZMV8</accession>
<sequence length="53" mass="6255">MTTNIVQINTNKTNNQNHIFQTLNLRKNMQLPSQYASFLNCISNQYEHPYLDP</sequence>
<gene>
    <name evidence="1" type="primary">ORF71386</name>
</gene>
<protein>
    <submittedName>
        <fullName evidence="1">Uncharacterized protein</fullName>
    </submittedName>
</protein>
<organism evidence="1">
    <name type="scientific">Arion vulgaris</name>
    <dbReference type="NCBI Taxonomy" id="1028688"/>
    <lineage>
        <taxon>Eukaryota</taxon>
        <taxon>Metazoa</taxon>
        <taxon>Spiralia</taxon>
        <taxon>Lophotrochozoa</taxon>
        <taxon>Mollusca</taxon>
        <taxon>Gastropoda</taxon>
        <taxon>Heterobranchia</taxon>
        <taxon>Euthyneura</taxon>
        <taxon>Panpulmonata</taxon>
        <taxon>Eupulmonata</taxon>
        <taxon>Stylommatophora</taxon>
        <taxon>Helicina</taxon>
        <taxon>Arionoidea</taxon>
        <taxon>Arionidae</taxon>
        <taxon>Arion</taxon>
    </lineage>
</organism>
<name>A0A0B6ZMV8_9EUPU</name>
<reference evidence="1" key="1">
    <citation type="submission" date="2014-12" db="EMBL/GenBank/DDBJ databases">
        <title>Insight into the proteome of Arion vulgaris.</title>
        <authorList>
            <person name="Aradska J."/>
            <person name="Bulat T."/>
            <person name="Smidak R."/>
            <person name="Sarate P."/>
            <person name="Gangsoo J."/>
            <person name="Sialana F."/>
            <person name="Bilban M."/>
            <person name="Lubec G."/>
        </authorList>
    </citation>
    <scope>NUCLEOTIDE SEQUENCE</scope>
    <source>
        <tissue evidence="1">Skin</tissue>
    </source>
</reference>
<dbReference type="AlphaFoldDB" id="A0A0B6ZMV8"/>
<proteinExistence type="predicted"/>
<dbReference type="EMBL" id="HACG01022872">
    <property type="protein sequence ID" value="CEK69737.1"/>
    <property type="molecule type" value="Transcribed_RNA"/>
</dbReference>